<protein>
    <submittedName>
        <fullName evidence="2">Uncharacterized protein</fullName>
    </submittedName>
</protein>
<name>A0A2P2IN01_RHIMU</name>
<dbReference type="AlphaFoldDB" id="A0A2P2IN01"/>
<feature type="region of interest" description="Disordered" evidence="1">
    <location>
        <begin position="1"/>
        <end position="20"/>
    </location>
</feature>
<reference evidence="2" key="1">
    <citation type="submission" date="2018-02" db="EMBL/GenBank/DDBJ databases">
        <title>Rhizophora mucronata_Transcriptome.</title>
        <authorList>
            <person name="Meera S.P."/>
            <person name="Sreeshan A."/>
            <person name="Augustine A."/>
        </authorList>
    </citation>
    <scope>NUCLEOTIDE SEQUENCE</scope>
    <source>
        <tissue evidence="2">Leaf</tissue>
    </source>
</reference>
<proteinExistence type="predicted"/>
<evidence type="ECO:0000256" key="1">
    <source>
        <dbReference type="SAM" id="MobiDB-lite"/>
    </source>
</evidence>
<organism evidence="2">
    <name type="scientific">Rhizophora mucronata</name>
    <name type="common">Asiatic mangrove</name>
    <dbReference type="NCBI Taxonomy" id="61149"/>
    <lineage>
        <taxon>Eukaryota</taxon>
        <taxon>Viridiplantae</taxon>
        <taxon>Streptophyta</taxon>
        <taxon>Embryophyta</taxon>
        <taxon>Tracheophyta</taxon>
        <taxon>Spermatophyta</taxon>
        <taxon>Magnoliopsida</taxon>
        <taxon>eudicotyledons</taxon>
        <taxon>Gunneridae</taxon>
        <taxon>Pentapetalae</taxon>
        <taxon>rosids</taxon>
        <taxon>fabids</taxon>
        <taxon>Malpighiales</taxon>
        <taxon>Rhizophoraceae</taxon>
        <taxon>Rhizophora</taxon>
    </lineage>
</organism>
<accession>A0A2P2IN01</accession>
<dbReference type="EMBL" id="GGEC01002083">
    <property type="protein sequence ID" value="MBW82566.1"/>
    <property type="molecule type" value="Transcribed_RNA"/>
</dbReference>
<evidence type="ECO:0000313" key="2">
    <source>
        <dbReference type="EMBL" id="MBW82566.1"/>
    </source>
</evidence>
<sequence length="20" mass="2086">MLVNEVPAVTALNNGNLETS</sequence>
<feature type="compositionally biased region" description="Polar residues" evidence="1">
    <location>
        <begin position="11"/>
        <end position="20"/>
    </location>
</feature>